<organism evidence="1 2">
    <name type="scientific">Pullulanibacillus camelliae</name>
    <dbReference type="NCBI Taxonomy" id="1707096"/>
    <lineage>
        <taxon>Bacteria</taxon>
        <taxon>Bacillati</taxon>
        <taxon>Bacillota</taxon>
        <taxon>Bacilli</taxon>
        <taxon>Bacillales</taxon>
        <taxon>Sporolactobacillaceae</taxon>
        <taxon>Pullulanibacillus</taxon>
    </lineage>
</organism>
<accession>A0A8J2YN58</accession>
<evidence type="ECO:0000313" key="1">
    <source>
        <dbReference type="EMBL" id="GGE53816.1"/>
    </source>
</evidence>
<dbReference type="AlphaFoldDB" id="A0A8J2YN58"/>
<evidence type="ECO:0008006" key="3">
    <source>
        <dbReference type="Google" id="ProtNLM"/>
    </source>
</evidence>
<comment type="caution">
    <text evidence="1">The sequence shown here is derived from an EMBL/GenBank/DDBJ whole genome shotgun (WGS) entry which is preliminary data.</text>
</comment>
<keyword evidence="2" id="KW-1185">Reference proteome</keyword>
<gene>
    <name evidence="1" type="ORF">GCM10011391_35890</name>
</gene>
<dbReference type="Proteomes" id="UP000628775">
    <property type="component" value="Unassembled WGS sequence"/>
</dbReference>
<proteinExistence type="predicted"/>
<reference evidence="1" key="2">
    <citation type="submission" date="2020-09" db="EMBL/GenBank/DDBJ databases">
        <authorList>
            <person name="Sun Q."/>
            <person name="Zhou Y."/>
        </authorList>
    </citation>
    <scope>NUCLEOTIDE SEQUENCE</scope>
    <source>
        <strain evidence="1">CGMCC 1.15371</strain>
    </source>
</reference>
<evidence type="ECO:0000313" key="2">
    <source>
        <dbReference type="Proteomes" id="UP000628775"/>
    </source>
</evidence>
<dbReference type="EMBL" id="BMIR01000025">
    <property type="protein sequence ID" value="GGE53816.1"/>
    <property type="molecule type" value="Genomic_DNA"/>
</dbReference>
<sequence length="65" mass="7368">MFKHLITQFLGIKEGYVEVDPVEETEQGFLIELSTRARRLTCPGCVSPKQKCYTIIAFNPLRGGH</sequence>
<dbReference type="RefSeq" id="WP_188697852.1">
    <property type="nucleotide sequence ID" value="NZ_BMIR01000025.1"/>
</dbReference>
<reference evidence="1" key="1">
    <citation type="journal article" date="2014" name="Int. J. Syst. Evol. Microbiol.">
        <title>Complete genome sequence of Corynebacterium casei LMG S-19264T (=DSM 44701T), isolated from a smear-ripened cheese.</title>
        <authorList>
            <consortium name="US DOE Joint Genome Institute (JGI-PGF)"/>
            <person name="Walter F."/>
            <person name="Albersmeier A."/>
            <person name="Kalinowski J."/>
            <person name="Ruckert C."/>
        </authorList>
    </citation>
    <scope>NUCLEOTIDE SEQUENCE</scope>
    <source>
        <strain evidence="1">CGMCC 1.15371</strain>
    </source>
</reference>
<protein>
    <recommendedName>
        <fullName evidence="3">Transposase IS204/IS1001/IS1096/IS1165 zinc-finger domain-containing protein</fullName>
    </recommendedName>
</protein>
<name>A0A8J2YN58_9BACL</name>